<dbReference type="Gene3D" id="3.40.50.1910">
    <property type="match status" value="2"/>
</dbReference>
<dbReference type="EMBL" id="VDLU01000001">
    <property type="protein sequence ID" value="TNJ30165.1"/>
    <property type="molecule type" value="Genomic_DNA"/>
</dbReference>
<name>A0A4Z1SZI9_GIAMU</name>
<dbReference type="Proteomes" id="UP000315496">
    <property type="component" value="Chromosome 1"/>
</dbReference>
<evidence type="ECO:0000313" key="2">
    <source>
        <dbReference type="EMBL" id="TNJ30165.1"/>
    </source>
</evidence>
<comment type="caution">
    <text evidence="2">The sequence shown here is derived from an EMBL/GenBank/DDBJ whole genome shotgun (WGS) entry which is preliminary data.</text>
</comment>
<keyword evidence="3" id="KW-1185">Reference proteome</keyword>
<dbReference type="InterPro" id="IPR036045">
    <property type="entry name" value="Sec1-like_sf"/>
</dbReference>
<gene>
    <name evidence="2" type="ORF">GMRT_14294</name>
</gene>
<accession>A0A4Z1SZI9</accession>
<dbReference type="Pfam" id="PF00995">
    <property type="entry name" value="Sec1"/>
    <property type="match status" value="1"/>
</dbReference>
<dbReference type="InterPro" id="IPR043154">
    <property type="entry name" value="Sec-1-like_dom1"/>
</dbReference>
<evidence type="ECO:0000313" key="3">
    <source>
        <dbReference type="Proteomes" id="UP000315496"/>
    </source>
</evidence>
<evidence type="ECO:0000256" key="1">
    <source>
        <dbReference type="ARBA" id="ARBA00009884"/>
    </source>
</evidence>
<dbReference type="VEuPathDB" id="GiardiaDB:GMRT_14294"/>
<dbReference type="AlphaFoldDB" id="A0A4Z1SZI9"/>
<sequence length="768" mass="86813">MQAERITDPREHPVYRFFAHYPQQLRPLLRQYLEANYFSKIARFLESKKAYGVLLLDEYTLPIISELFENAELTAHRLVLKNLISVARKQQPEMFGVYFVSNTLASLQDVARDFGWNRNGAAQVASFEAVLQEKEKAGSGCCSASPGKVFPYTYKGLFVLTTGTLSDEAQQFVLSSNLQSLLPKAGVMSTNVDFVIEENRFVNLRQPEAFLVAYGAHRFAPALYDELKSRFVDRAASKLWSFFMALQMGPPEIRYYKSAERTSMPLCQEIATALLNKLQQHPLVPDPAYQKVSSTLIIVDRAFDPVSVLAHNSIVSSYLTDFLGLTKKLFLLKDDRGQTTEVDIGDDCDAWNGFRFMPMQDCCKWYRNIIQLFREIDPIPNSKTMETEQKTLNVKYGRHEGRTMITPRYSIVDSSMFTNPYNLLLTQLLGVGTLLSQYFSDVEAKGYPSYLLAAEAQLFNVFMDQGRISSLSEIAVGENKMSFSSIAQMLVNPAADATLPIRLVLYLILVLEKSGQSDHTLSNFAQVSSFDRIANLAFTYGRTWELPSNISNVRELWSGFLRAFVPCDFVKLWTSMTRNKTFTDLLAQECSKGMFVPGTECIFRGFSENSLSKTHEELFPVVPGFSLSVPERKRRGGTLKKDILLGGTGNAAARFYPDSPEGERLRETIARREVASYKNREKVYIYVLGGVTPAEILSAYTVTGDARIPEPSPFNEVFWTPELADFDCILLSDDSYTPSAFLRRLCTLVQDRIESIEEALNISRSWSE</sequence>
<dbReference type="InterPro" id="IPR027482">
    <property type="entry name" value="Sec1-like_dom2"/>
</dbReference>
<proteinExistence type="inferred from homology"/>
<dbReference type="Gene3D" id="3.40.50.2060">
    <property type="match status" value="1"/>
</dbReference>
<dbReference type="OrthoDB" id="2228at2759"/>
<comment type="similarity">
    <text evidence="1">Belongs to the STXBP/unc-18/SEC1 family.</text>
</comment>
<dbReference type="PANTHER" id="PTHR11679">
    <property type="entry name" value="VESICLE PROTEIN SORTING-ASSOCIATED"/>
    <property type="match status" value="1"/>
</dbReference>
<protein>
    <submittedName>
        <fullName evidence="2">Sec1 family protein</fullName>
    </submittedName>
</protein>
<dbReference type="SUPFAM" id="SSF56815">
    <property type="entry name" value="Sec1/munc18-like (SM) proteins"/>
    <property type="match status" value="1"/>
</dbReference>
<dbReference type="GO" id="GO:0016192">
    <property type="term" value="P:vesicle-mediated transport"/>
    <property type="evidence" value="ECO:0007669"/>
    <property type="project" value="InterPro"/>
</dbReference>
<dbReference type="InterPro" id="IPR001619">
    <property type="entry name" value="Sec1-like"/>
</dbReference>
<organism evidence="2 3">
    <name type="scientific">Giardia muris</name>
    <dbReference type="NCBI Taxonomy" id="5742"/>
    <lineage>
        <taxon>Eukaryota</taxon>
        <taxon>Metamonada</taxon>
        <taxon>Diplomonadida</taxon>
        <taxon>Hexamitidae</taxon>
        <taxon>Giardiinae</taxon>
        <taxon>Giardia</taxon>
    </lineage>
</organism>
<reference evidence="2 3" key="1">
    <citation type="submission" date="2019-05" db="EMBL/GenBank/DDBJ databases">
        <title>The compact genome of Giardia muris reveals important steps in the evolution of intestinal protozoan parasites.</title>
        <authorList>
            <person name="Xu F."/>
            <person name="Jimenez-Gonzalez A."/>
            <person name="Einarsson E."/>
            <person name="Astvaldsson A."/>
            <person name="Peirasmaki D."/>
            <person name="Eckmann L."/>
            <person name="Andersson J.O."/>
            <person name="Svard S.G."/>
            <person name="Jerlstrom-Hultqvist J."/>
        </authorList>
    </citation>
    <scope>NUCLEOTIDE SEQUENCE [LARGE SCALE GENOMIC DNA]</scope>
    <source>
        <strain evidence="2 3">Roberts-Thomson</strain>
    </source>
</reference>